<sequence length="452" mass="51484">MKAWIAENRRTSLALAILLVFSTLVRVWFITQIPTIQQFDFETYYQLAVNVATGQGYTLGGYPVAWQGMLYSTALGVVFKLLGTTDVMVAKILNIAMSEATILFVFILMRRLYNKPFAVWTAVGLMAFMPQQIAYCNVVGTEVVTAFVLSFTMMMMTTSLKPTVKYPILGLLSAVLSLLKPFYLAYPLVLAVYAWLTEKDLKAAIVKFAVVFCVMWLAIMPWSIRNYQKYHRFIPISYNSGFNLFINNNAQNVHGGWMDYHEIEMPAALAEAIDAEVDAHGASVKTSPNLEVMMKPYAKTWMVENPVEFLKLGVIRTQATYFSGAWDISAWTMNALTYDETDSAIDVYTYQRNLNLLRAVSDILLAFVSTFGCLFVFMNSWRILKSLFNQHTKLRPSMLLPVINLAFISVVYFVYEGQPRYNFITLFMLIICFAIGLEFLLAQMKKYSEERV</sequence>
<evidence type="ECO:0000256" key="6">
    <source>
        <dbReference type="ARBA" id="ARBA00022989"/>
    </source>
</evidence>
<feature type="transmembrane region" description="Helical" evidence="8">
    <location>
        <begin position="356"/>
        <end position="377"/>
    </location>
</feature>
<dbReference type="InterPro" id="IPR050297">
    <property type="entry name" value="LipidA_mod_glycosyltrf_83"/>
</dbReference>
<evidence type="ECO:0000313" key="9">
    <source>
        <dbReference type="EMBL" id="MBS7525836.1"/>
    </source>
</evidence>
<evidence type="ECO:0000256" key="4">
    <source>
        <dbReference type="ARBA" id="ARBA00022679"/>
    </source>
</evidence>
<feature type="transmembrane region" description="Helical" evidence="8">
    <location>
        <begin position="12"/>
        <end position="31"/>
    </location>
</feature>
<reference evidence="9 10" key="1">
    <citation type="submission" date="2021-05" db="EMBL/GenBank/DDBJ databases">
        <title>Fusibacter ferrireducens sp. nov., an anaerobic, sulfur- and Fe-reducing bacterium isolated from the mangrove sediment.</title>
        <authorList>
            <person name="Qiu D."/>
        </authorList>
    </citation>
    <scope>NUCLEOTIDE SEQUENCE [LARGE SCALE GENOMIC DNA]</scope>
    <source>
        <strain evidence="9 10">DSM 12116</strain>
    </source>
</reference>
<dbReference type="Proteomes" id="UP000746471">
    <property type="component" value="Unassembled WGS sequence"/>
</dbReference>
<keyword evidence="6 8" id="KW-1133">Transmembrane helix</keyword>
<evidence type="ECO:0000256" key="8">
    <source>
        <dbReference type="SAM" id="Phobius"/>
    </source>
</evidence>
<comment type="subcellular location">
    <subcellularLocation>
        <location evidence="1">Cell membrane</location>
        <topology evidence="1">Multi-pass membrane protein</topology>
    </subcellularLocation>
</comment>
<feature type="transmembrane region" description="Helical" evidence="8">
    <location>
        <begin position="421"/>
        <end position="441"/>
    </location>
</feature>
<feature type="transmembrane region" description="Helical" evidence="8">
    <location>
        <begin position="132"/>
        <end position="156"/>
    </location>
</feature>
<evidence type="ECO:0000256" key="7">
    <source>
        <dbReference type="ARBA" id="ARBA00023136"/>
    </source>
</evidence>
<keyword evidence="2" id="KW-1003">Cell membrane</keyword>
<keyword evidence="7 8" id="KW-0472">Membrane</keyword>
<evidence type="ECO:0000313" key="10">
    <source>
        <dbReference type="Proteomes" id="UP000746471"/>
    </source>
</evidence>
<protein>
    <submittedName>
        <fullName evidence="9">Glycosyltransferase family 39 protein</fullName>
        <ecNumber evidence="9">2.4.-.-</ecNumber>
    </submittedName>
</protein>
<evidence type="ECO:0000256" key="1">
    <source>
        <dbReference type="ARBA" id="ARBA00004651"/>
    </source>
</evidence>
<keyword evidence="5 8" id="KW-0812">Transmembrane</keyword>
<dbReference type="PANTHER" id="PTHR33908:SF11">
    <property type="entry name" value="MEMBRANE PROTEIN"/>
    <property type="match status" value="1"/>
</dbReference>
<dbReference type="GO" id="GO:0016757">
    <property type="term" value="F:glycosyltransferase activity"/>
    <property type="evidence" value="ECO:0007669"/>
    <property type="project" value="UniProtKB-KW"/>
</dbReference>
<keyword evidence="3 9" id="KW-0328">Glycosyltransferase</keyword>
<feature type="transmembrane region" description="Helical" evidence="8">
    <location>
        <begin position="168"/>
        <end position="195"/>
    </location>
</feature>
<evidence type="ECO:0000256" key="3">
    <source>
        <dbReference type="ARBA" id="ARBA00022676"/>
    </source>
</evidence>
<dbReference type="RefSeq" id="WP_213235620.1">
    <property type="nucleotide sequence ID" value="NZ_JAHBCL010000005.1"/>
</dbReference>
<feature type="transmembrane region" description="Helical" evidence="8">
    <location>
        <begin position="398"/>
        <end position="415"/>
    </location>
</feature>
<feature type="transmembrane region" description="Helical" evidence="8">
    <location>
        <begin position="64"/>
        <end position="83"/>
    </location>
</feature>
<proteinExistence type="predicted"/>
<gene>
    <name evidence="9" type="ORF">KHM83_03995</name>
</gene>
<feature type="transmembrane region" description="Helical" evidence="8">
    <location>
        <begin position="92"/>
        <end position="112"/>
    </location>
</feature>
<comment type="caution">
    <text evidence="9">The sequence shown here is derived from an EMBL/GenBank/DDBJ whole genome shotgun (WGS) entry which is preliminary data.</text>
</comment>
<keyword evidence="4 9" id="KW-0808">Transferase</keyword>
<dbReference type="PANTHER" id="PTHR33908">
    <property type="entry name" value="MANNOSYLTRANSFERASE YKCB-RELATED"/>
    <property type="match status" value="1"/>
</dbReference>
<accession>A0ABS5PLA4</accession>
<evidence type="ECO:0000256" key="2">
    <source>
        <dbReference type="ARBA" id="ARBA00022475"/>
    </source>
</evidence>
<name>A0ABS5PLA4_9FIRM</name>
<dbReference type="EC" id="2.4.-.-" evidence="9"/>
<dbReference type="EMBL" id="JAHBCL010000005">
    <property type="protein sequence ID" value="MBS7525836.1"/>
    <property type="molecule type" value="Genomic_DNA"/>
</dbReference>
<evidence type="ECO:0000256" key="5">
    <source>
        <dbReference type="ARBA" id="ARBA00022692"/>
    </source>
</evidence>
<organism evidence="9 10">
    <name type="scientific">Fusibacter paucivorans</name>
    <dbReference type="NCBI Taxonomy" id="76009"/>
    <lineage>
        <taxon>Bacteria</taxon>
        <taxon>Bacillati</taxon>
        <taxon>Bacillota</taxon>
        <taxon>Clostridia</taxon>
        <taxon>Eubacteriales</taxon>
        <taxon>Eubacteriales Family XII. Incertae Sedis</taxon>
        <taxon>Fusibacter</taxon>
    </lineage>
</organism>
<feature type="transmembrane region" description="Helical" evidence="8">
    <location>
        <begin position="201"/>
        <end position="224"/>
    </location>
</feature>
<keyword evidence="10" id="KW-1185">Reference proteome</keyword>